<dbReference type="GO" id="GO:0005634">
    <property type="term" value="C:nucleus"/>
    <property type="evidence" value="ECO:0007669"/>
    <property type="project" value="TreeGrafter"/>
</dbReference>
<accession>A0AAU9UA31</accession>
<dbReference type="Proteomes" id="UP001153954">
    <property type="component" value="Unassembled WGS sequence"/>
</dbReference>
<dbReference type="EMBL" id="CAKOGL010000015">
    <property type="protein sequence ID" value="CAH2095639.1"/>
    <property type="molecule type" value="Genomic_DNA"/>
</dbReference>
<comment type="caution">
    <text evidence="2">The sequence shown here is derived from an EMBL/GenBank/DDBJ whole genome shotgun (WGS) entry which is preliminary data.</text>
</comment>
<dbReference type="PANTHER" id="PTHR46169:SF24">
    <property type="entry name" value="PROTEIN CBG26704"/>
    <property type="match status" value="1"/>
</dbReference>
<dbReference type="InterPro" id="IPR012337">
    <property type="entry name" value="RNaseH-like_sf"/>
</dbReference>
<evidence type="ECO:0000259" key="1">
    <source>
        <dbReference type="Pfam" id="PF05699"/>
    </source>
</evidence>
<protein>
    <recommendedName>
        <fullName evidence="1">HAT C-terminal dimerisation domain-containing protein</fullName>
    </recommendedName>
</protein>
<dbReference type="InterPro" id="IPR052717">
    <property type="entry name" value="Vacuolar_transposase_reg"/>
</dbReference>
<keyword evidence="3" id="KW-1185">Reference proteome</keyword>
<dbReference type="GO" id="GO:0006357">
    <property type="term" value="P:regulation of transcription by RNA polymerase II"/>
    <property type="evidence" value="ECO:0007669"/>
    <property type="project" value="TreeGrafter"/>
</dbReference>
<feature type="domain" description="HAT C-terminal dimerisation" evidence="1">
    <location>
        <begin position="286"/>
        <end position="360"/>
    </location>
</feature>
<proteinExistence type="predicted"/>
<organism evidence="2 3">
    <name type="scientific">Euphydryas editha</name>
    <name type="common">Edith's checkerspot</name>
    <dbReference type="NCBI Taxonomy" id="104508"/>
    <lineage>
        <taxon>Eukaryota</taxon>
        <taxon>Metazoa</taxon>
        <taxon>Ecdysozoa</taxon>
        <taxon>Arthropoda</taxon>
        <taxon>Hexapoda</taxon>
        <taxon>Insecta</taxon>
        <taxon>Pterygota</taxon>
        <taxon>Neoptera</taxon>
        <taxon>Endopterygota</taxon>
        <taxon>Lepidoptera</taxon>
        <taxon>Glossata</taxon>
        <taxon>Ditrysia</taxon>
        <taxon>Papilionoidea</taxon>
        <taxon>Nymphalidae</taxon>
        <taxon>Nymphalinae</taxon>
        <taxon>Euphydryas</taxon>
    </lineage>
</organism>
<gene>
    <name evidence="2" type="ORF">EEDITHA_LOCUS11068</name>
</gene>
<dbReference type="SUPFAM" id="SSF53098">
    <property type="entry name" value="Ribonuclease H-like"/>
    <property type="match status" value="1"/>
</dbReference>
<sequence>MINKICDVWGLFHDKIVLLKPLLSTLLNLVVDNSVNIPEIKLFLDKVRKIVTWFHQSAVGAEELRQTQTLQNVGEGKLKHLVGDVSTRWNSQLYMIERFVLMSSNIGSVLIKHPNAPPMLQANEIVVLKDIEKFLKPFHSVTEEMSAEKYVTSSKAIPIIKCLRTVLDTVTPISDLAKQLKHSLQSEFNKRFENIQKVHLFSVATFLDPRFKKIHLDDDPLSLSKTITYTNKCLNWNTKNDDNSGAASSESSVSSATVDGHDIWQVHREKIMALTSNLSIVKNAELDLYVAALHLTVDPLNFWKSSEGTFPKLTELALKHLSVMATSAPSERLFSKAGNMVRKTRNRILGKRLSKLLFLNCLPENLW</sequence>
<dbReference type="PANTHER" id="PTHR46169">
    <property type="entry name" value="DNA REPLICATION-RELATED ELEMENT FACTOR, ISOFORM A"/>
    <property type="match status" value="1"/>
</dbReference>
<name>A0AAU9UA31_EUPED</name>
<evidence type="ECO:0000313" key="2">
    <source>
        <dbReference type="EMBL" id="CAH2095639.1"/>
    </source>
</evidence>
<reference evidence="2" key="1">
    <citation type="submission" date="2022-03" db="EMBL/GenBank/DDBJ databases">
        <authorList>
            <person name="Tunstrom K."/>
        </authorList>
    </citation>
    <scope>NUCLEOTIDE SEQUENCE</scope>
</reference>
<dbReference type="AlphaFoldDB" id="A0AAU9UA31"/>
<dbReference type="InterPro" id="IPR008906">
    <property type="entry name" value="HATC_C_dom"/>
</dbReference>
<evidence type="ECO:0000313" key="3">
    <source>
        <dbReference type="Proteomes" id="UP001153954"/>
    </source>
</evidence>
<dbReference type="Pfam" id="PF05699">
    <property type="entry name" value="Dimer_Tnp_hAT"/>
    <property type="match status" value="1"/>
</dbReference>
<dbReference type="GO" id="GO:0046983">
    <property type="term" value="F:protein dimerization activity"/>
    <property type="evidence" value="ECO:0007669"/>
    <property type="project" value="InterPro"/>
</dbReference>